<sequence length="210" mass="23326">MMIASALHLSRADLKALKVTDAYSIHRVVYGLFADIRSEADKQKSLPSGILYADKGGDFHGRKILILSNRQPNLPEHGELTIKKIADSFLANSHYRFEVVINPTKRDNTTKKLVAITALSGDDTGTREKIADWFVNKAPQWGFTVSPAHLEVREIDVKRFQKNEQTITQSQAKLIGRLAVTDQAKFVQSFQNGIGRGRAFGAGLLQIVPI</sequence>
<dbReference type="CDD" id="cd09727">
    <property type="entry name" value="Cas6_I-E"/>
    <property type="match status" value="1"/>
</dbReference>
<dbReference type="NCBIfam" id="TIGR01907">
    <property type="entry name" value="casE_Cse3"/>
    <property type="match status" value="1"/>
</dbReference>
<dbReference type="Gene3D" id="3.30.70.1200">
    <property type="entry name" value="Crispr-associated protein, domain 1"/>
    <property type="match status" value="1"/>
</dbReference>
<protein>
    <submittedName>
        <fullName evidence="1">CRISPR-associated endoribonuclease Cse3</fullName>
        <ecNumber evidence="1">3.1.-.-</ecNumber>
    </submittedName>
</protein>
<accession>A0A2S5CIS5</accession>
<organism evidence="1 2">
    <name type="scientific">Methylovulum psychrotolerans</name>
    <dbReference type="NCBI Taxonomy" id="1704499"/>
    <lineage>
        <taxon>Bacteria</taxon>
        <taxon>Pseudomonadati</taxon>
        <taxon>Pseudomonadota</taxon>
        <taxon>Gammaproteobacteria</taxon>
        <taxon>Methylococcales</taxon>
        <taxon>Methylococcaceae</taxon>
        <taxon>Methylovulum</taxon>
    </lineage>
</organism>
<dbReference type="Gene3D" id="3.30.70.1210">
    <property type="entry name" value="Crispr-associated protein, domain 2"/>
    <property type="match status" value="1"/>
</dbReference>
<dbReference type="AlphaFoldDB" id="A0A2S5CIS5"/>
<dbReference type="SUPFAM" id="SSF117987">
    <property type="entry name" value="CRISPR-associated protein"/>
    <property type="match status" value="1"/>
</dbReference>
<dbReference type="InterPro" id="IPR010179">
    <property type="entry name" value="CRISPR-assoc_prot_Cse3"/>
</dbReference>
<evidence type="ECO:0000313" key="1">
    <source>
        <dbReference type="EMBL" id="POZ50713.1"/>
    </source>
</evidence>
<name>A0A2S5CIS5_9GAMM</name>
<keyword evidence="1" id="KW-0378">Hydrolase</keyword>
<dbReference type="Pfam" id="PF08798">
    <property type="entry name" value="CRISPR_assoc"/>
    <property type="match status" value="1"/>
</dbReference>
<comment type="caution">
    <text evidence="1">The sequence shown here is derived from an EMBL/GenBank/DDBJ whole genome shotgun (WGS) entry which is preliminary data.</text>
</comment>
<dbReference type="EMBL" id="PGFZ01000009">
    <property type="protein sequence ID" value="POZ50713.1"/>
    <property type="molecule type" value="Genomic_DNA"/>
</dbReference>
<dbReference type="Proteomes" id="UP000237423">
    <property type="component" value="Unassembled WGS sequence"/>
</dbReference>
<proteinExistence type="predicted"/>
<reference evidence="1 2" key="1">
    <citation type="submission" date="2017-11" db="EMBL/GenBank/DDBJ databases">
        <title>Draft Genome Sequence of Methylobacter psychrotolerans Sph1T, an Obligate Methanotroph from Low-Temperature Environments.</title>
        <authorList>
            <person name="Oshkin I.Y."/>
            <person name="Miroshnikov K."/>
            <person name="Belova S.E."/>
            <person name="Korzhenkov A."/>
            <person name="Toshchakov S.V."/>
            <person name="Dedysh S.N."/>
        </authorList>
    </citation>
    <scope>NUCLEOTIDE SEQUENCE [LARGE SCALE GENOMIC DNA]</scope>
    <source>
        <strain evidence="1 2">Sph1</strain>
    </source>
</reference>
<dbReference type="EC" id="3.1.-.-" evidence="1"/>
<dbReference type="SMART" id="SM01101">
    <property type="entry name" value="CRISPR_assoc"/>
    <property type="match status" value="1"/>
</dbReference>
<gene>
    <name evidence="1" type="primary">cse3</name>
    <name evidence="1" type="ORF">AADEFJLK_03610</name>
</gene>
<evidence type="ECO:0000313" key="2">
    <source>
        <dbReference type="Proteomes" id="UP000237423"/>
    </source>
</evidence>
<dbReference type="GO" id="GO:0016787">
    <property type="term" value="F:hydrolase activity"/>
    <property type="evidence" value="ECO:0007669"/>
    <property type="project" value="UniProtKB-KW"/>
</dbReference>
<dbReference type="RefSeq" id="WP_211299256.1">
    <property type="nucleotide sequence ID" value="NZ_PGFZ01000009.1"/>
</dbReference>